<dbReference type="InterPro" id="IPR036895">
    <property type="entry name" value="Uracil-DNA_glycosylase-like_sf"/>
</dbReference>
<protein>
    <recommendedName>
        <fullName evidence="5 9">Uracil-DNA glycosylase</fullName>
        <shortName evidence="9">UDG</shortName>
        <ecNumber evidence="4 9">3.2.2.27</ecNumber>
    </recommendedName>
</protein>
<evidence type="ECO:0000256" key="8">
    <source>
        <dbReference type="ARBA" id="ARBA00023204"/>
    </source>
</evidence>
<comment type="function">
    <text evidence="2 9 11">Excises uracil residues from the DNA which can arise as a result of misincorporation of dUMP residues by DNA polymerase or due to deamination of cytosine.</text>
</comment>
<dbReference type="GO" id="GO:0004844">
    <property type="term" value="F:uracil DNA N-glycosylase activity"/>
    <property type="evidence" value="ECO:0007669"/>
    <property type="project" value="UniProtKB-UniRule"/>
</dbReference>
<evidence type="ECO:0000256" key="4">
    <source>
        <dbReference type="ARBA" id="ARBA00012030"/>
    </source>
</evidence>
<keyword evidence="14" id="KW-1185">Reference proteome</keyword>
<comment type="catalytic activity">
    <reaction evidence="1 9 11">
        <text>Hydrolyzes single-stranded DNA or mismatched double-stranded DNA and polynucleotides, releasing free uracil.</text>
        <dbReference type="EC" id="3.2.2.27"/>
    </reaction>
</comment>
<reference evidence="13 14" key="1">
    <citation type="submission" date="2015-08" db="EMBL/GenBank/DDBJ databases">
        <title>The complete genome sequence of Bacillus beveridgei MLTeJB.</title>
        <authorList>
            <person name="Hanson T.E."/>
            <person name="Mesa C."/>
            <person name="Basesman S.M."/>
            <person name="Oremland R.S."/>
        </authorList>
    </citation>
    <scope>NUCLEOTIDE SEQUENCE [LARGE SCALE GENOMIC DNA]</scope>
    <source>
        <strain evidence="13 14">MLTeJB</strain>
    </source>
</reference>
<evidence type="ECO:0000256" key="6">
    <source>
        <dbReference type="ARBA" id="ARBA00022763"/>
    </source>
</evidence>
<evidence type="ECO:0000256" key="7">
    <source>
        <dbReference type="ARBA" id="ARBA00022801"/>
    </source>
</evidence>
<dbReference type="PANTHER" id="PTHR11264:SF0">
    <property type="entry name" value="URACIL-DNA GLYCOSYLASE"/>
    <property type="match status" value="1"/>
</dbReference>
<dbReference type="SMART" id="SM00987">
    <property type="entry name" value="UreE_C"/>
    <property type="match status" value="1"/>
</dbReference>
<gene>
    <name evidence="9 13" type="primary">ung</name>
    <name evidence="13" type="ORF">BBEV_2715</name>
</gene>
<dbReference type="SMART" id="SM00986">
    <property type="entry name" value="UDG"/>
    <property type="match status" value="1"/>
</dbReference>
<dbReference type="PATRIC" id="fig|632773.3.peg.2853"/>
<feature type="domain" description="Uracil-DNA glycosylase-like" evidence="12">
    <location>
        <begin position="52"/>
        <end position="212"/>
    </location>
</feature>
<evidence type="ECO:0000313" key="14">
    <source>
        <dbReference type="Proteomes" id="UP000094463"/>
    </source>
</evidence>
<evidence type="ECO:0000259" key="12">
    <source>
        <dbReference type="SMART" id="SM00986"/>
    </source>
</evidence>
<dbReference type="OrthoDB" id="9804372at2"/>
<dbReference type="InterPro" id="IPR002043">
    <property type="entry name" value="UDG_fam1"/>
</dbReference>
<dbReference type="RefSeq" id="WP_069365966.1">
    <property type="nucleotide sequence ID" value="NZ_CP012502.1"/>
</dbReference>
<dbReference type="Gene3D" id="3.40.470.10">
    <property type="entry name" value="Uracil-DNA glycosylase-like domain"/>
    <property type="match status" value="1"/>
</dbReference>
<dbReference type="NCBIfam" id="NF003589">
    <property type="entry name" value="PRK05254.1-2"/>
    <property type="match status" value="1"/>
</dbReference>
<comment type="subcellular location">
    <subcellularLocation>
        <location evidence="9">Cytoplasm</location>
    </subcellularLocation>
</comment>
<dbReference type="NCBIfam" id="NF003588">
    <property type="entry name" value="PRK05254.1-1"/>
    <property type="match status" value="1"/>
</dbReference>
<evidence type="ECO:0000256" key="1">
    <source>
        <dbReference type="ARBA" id="ARBA00001400"/>
    </source>
</evidence>
<dbReference type="NCBIfam" id="NF003592">
    <property type="entry name" value="PRK05254.1-5"/>
    <property type="match status" value="1"/>
</dbReference>
<evidence type="ECO:0000256" key="3">
    <source>
        <dbReference type="ARBA" id="ARBA00008184"/>
    </source>
</evidence>
<dbReference type="NCBIfam" id="NF003591">
    <property type="entry name" value="PRK05254.1-4"/>
    <property type="match status" value="1"/>
</dbReference>
<evidence type="ECO:0000313" key="13">
    <source>
        <dbReference type="EMBL" id="AOM84052.1"/>
    </source>
</evidence>
<feature type="active site" description="Proton acceptor" evidence="9 10">
    <location>
        <position position="67"/>
    </location>
</feature>
<accession>A0A1D7QYH9</accession>
<dbReference type="EMBL" id="CP012502">
    <property type="protein sequence ID" value="AOM84052.1"/>
    <property type="molecule type" value="Genomic_DNA"/>
</dbReference>
<evidence type="ECO:0000256" key="2">
    <source>
        <dbReference type="ARBA" id="ARBA00002631"/>
    </source>
</evidence>
<keyword evidence="9" id="KW-0963">Cytoplasm</keyword>
<proteinExistence type="inferred from homology"/>
<dbReference type="GO" id="GO:0005737">
    <property type="term" value="C:cytoplasm"/>
    <property type="evidence" value="ECO:0007669"/>
    <property type="project" value="UniProtKB-SubCell"/>
</dbReference>
<dbReference type="NCBIfam" id="TIGR00628">
    <property type="entry name" value="ung"/>
    <property type="match status" value="1"/>
</dbReference>
<evidence type="ECO:0000256" key="5">
    <source>
        <dbReference type="ARBA" id="ARBA00018429"/>
    </source>
</evidence>
<dbReference type="InterPro" id="IPR005122">
    <property type="entry name" value="Uracil-DNA_glycosylase-like"/>
</dbReference>
<dbReference type="PROSITE" id="PS00130">
    <property type="entry name" value="U_DNA_GLYCOSYLASE"/>
    <property type="match status" value="1"/>
</dbReference>
<keyword evidence="7 9" id="KW-0378">Hydrolase</keyword>
<dbReference type="Pfam" id="PF03167">
    <property type="entry name" value="UDG"/>
    <property type="match status" value="1"/>
</dbReference>
<dbReference type="SUPFAM" id="SSF52141">
    <property type="entry name" value="Uracil-DNA glycosylase-like"/>
    <property type="match status" value="1"/>
</dbReference>
<keyword evidence="8 9" id="KW-0234">DNA repair</keyword>
<keyword evidence="6 9" id="KW-0227">DNA damage</keyword>
<dbReference type="CDD" id="cd10027">
    <property type="entry name" value="UDG-F1-like"/>
    <property type="match status" value="1"/>
</dbReference>
<dbReference type="Proteomes" id="UP000094463">
    <property type="component" value="Chromosome"/>
</dbReference>
<dbReference type="InterPro" id="IPR018085">
    <property type="entry name" value="Ura-DNA_Glyclase_AS"/>
</dbReference>
<dbReference type="KEGG" id="bbev:BBEV_2715"/>
<evidence type="ECO:0000256" key="11">
    <source>
        <dbReference type="RuleBase" id="RU003780"/>
    </source>
</evidence>
<name>A0A1D7QYH9_9BACI</name>
<dbReference type="STRING" id="632773.BBEV_2715"/>
<dbReference type="EC" id="3.2.2.27" evidence="4 9"/>
<sequence>MNKERILSNDWKDVIGEELTKPYYLKLREFLKKEYATDAVYPEMHDIFNALHHTPYANVKVVILGQDPYFNAGQAHGLSFSVKPGVAVPPSLRNMYKELQEDIGCPVPDHGHLTKWAEEGVLLLNAVLTVRGGEANSHQGKGWETFTNRVIEAVNEKEDPVVFLLWGASAKKKMAMINTKKHLALTSPHPSPLSAYRGFFGSRPFSQANAFLKEAGRGPVDWCLPNL</sequence>
<organism evidence="13 14">
    <name type="scientific">Salisediminibacterium beveridgei</name>
    <dbReference type="NCBI Taxonomy" id="632773"/>
    <lineage>
        <taxon>Bacteria</taxon>
        <taxon>Bacillati</taxon>
        <taxon>Bacillota</taxon>
        <taxon>Bacilli</taxon>
        <taxon>Bacillales</taxon>
        <taxon>Bacillaceae</taxon>
        <taxon>Salisediminibacterium</taxon>
    </lineage>
</organism>
<dbReference type="GO" id="GO:0097510">
    <property type="term" value="P:base-excision repair, AP site formation via deaminated base removal"/>
    <property type="evidence" value="ECO:0007669"/>
    <property type="project" value="TreeGrafter"/>
</dbReference>
<dbReference type="AlphaFoldDB" id="A0A1D7QYH9"/>
<dbReference type="HAMAP" id="MF_00148">
    <property type="entry name" value="UDG"/>
    <property type="match status" value="1"/>
</dbReference>
<comment type="similarity">
    <text evidence="3 9 11">Belongs to the uracil-DNA glycosylase (UDG) superfamily. UNG family.</text>
</comment>
<dbReference type="PANTHER" id="PTHR11264">
    <property type="entry name" value="URACIL-DNA GLYCOSYLASE"/>
    <property type="match status" value="1"/>
</dbReference>
<evidence type="ECO:0000256" key="10">
    <source>
        <dbReference type="PROSITE-ProRule" id="PRU10072"/>
    </source>
</evidence>
<dbReference type="FunFam" id="3.40.470.10:FF:000001">
    <property type="entry name" value="Uracil-DNA glycosylase"/>
    <property type="match status" value="1"/>
</dbReference>
<evidence type="ECO:0000256" key="9">
    <source>
        <dbReference type="HAMAP-Rule" id="MF_00148"/>
    </source>
</evidence>